<accession>A0A1R1XKX6</accession>
<keyword evidence="3" id="KW-1185">Reference proteome</keyword>
<evidence type="ECO:0000313" key="2">
    <source>
        <dbReference type="EMBL" id="OMJ15279.1"/>
    </source>
</evidence>
<organism evidence="2 3">
    <name type="scientific">Smittium culicis</name>
    <dbReference type="NCBI Taxonomy" id="133412"/>
    <lineage>
        <taxon>Eukaryota</taxon>
        <taxon>Fungi</taxon>
        <taxon>Fungi incertae sedis</taxon>
        <taxon>Zoopagomycota</taxon>
        <taxon>Kickxellomycotina</taxon>
        <taxon>Harpellomycetes</taxon>
        <taxon>Harpellales</taxon>
        <taxon>Legeriomycetaceae</taxon>
        <taxon>Smittium</taxon>
    </lineage>
</organism>
<sequence length="299" mass="35138">MLENFSFRFVNIPKLVASRLVVLSIFTTIVFIIHILFSYNVFDLKRSEFEDRLSKINPINKKSWKINDLKIKEMSFIHEENKVNTIKLPKEYYGPAKVVDIIDKYQIMVPITTQESITFLNNMYSDMNILTFCDKDDGRNGCDIVSKNKYQYSTLTNKTFDMFNYTCNNLKKYKVYAKMDFDAYLDKSYIHGVLKFMADNSDKYIYYGNPILRDGNVFNGGNFYALSGAAFEEYCSCNLLSPDYYNEDQWFGDAVRLCLKEKHPEKPIYYMLNDMDKVLHKEYKDIGVDVKLGRKINQP</sequence>
<dbReference type="AlphaFoldDB" id="A0A1R1XKX6"/>
<keyword evidence="1" id="KW-0812">Transmembrane</keyword>
<keyword evidence="1" id="KW-0472">Membrane</keyword>
<keyword evidence="1" id="KW-1133">Transmembrane helix</keyword>
<proteinExistence type="predicted"/>
<protein>
    <submittedName>
        <fullName evidence="2">Uncharacterized protein</fullName>
    </submittedName>
</protein>
<dbReference type="OrthoDB" id="2360774at2759"/>
<evidence type="ECO:0000313" key="3">
    <source>
        <dbReference type="Proteomes" id="UP000187429"/>
    </source>
</evidence>
<dbReference type="Proteomes" id="UP000187429">
    <property type="component" value="Unassembled WGS sequence"/>
</dbReference>
<feature type="transmembrane region" description="Helical" evidence="1">
    <location>
        <begin position="20"/>
        <end position="42"/>
    </location>
</feature>
<gene>
    <name evidence="2" type="ORF">AYI69_g8248</name>
</gene>
<name>A0A1R1XKX6_9FUNG</name>
<reference evidence="3" key="1">
    <citation type="submission" date="2017-01" db="EMBL/GenBank/DDBJ databases">
        <authorList>
            <person name="Wang Y."/>
            <person name="White M."/>
            <person name="Kvist S."/>
            <person name="Moncalvo J.-M."/>
        </authorList>
    </citation>
    <scope>NUCLEOTIDE SEQUENCE [LARGE SCALE GENOMIC DNA]</scope>
    <source>
        <strain evidence="3">ID-206-W2</strain>
    </source>
</reference>
<comment type="caution">
    <text evidence="2">The sequence shown here is derived from an EMBL/GenBank/DDBJ whole genome shotgun (WGS) entry which is preliminary data.</text>
</comment>
<dbReference type="EMBL" id="LSSM01004304">
    <property type="protein sequence ID" value="OMJ15279.1"/>
    <property type="molecule type" value="Genomic_DNA"/>
</dbReference>
<evidence type="ECO:0000256" key="1">
    <source>
        <dbReference type="SAM" id="Phobius"/>
    </source>
</evidence>